<dbReference type="GO" id="GO:0016298">
    <property type="term" value="F:lipase activity"/>
    <property type="evidence" value="ECO:0007669"/>
    <property type="project" value="TreeGrafter"/>
</dbReference>
<dbReference type="GO" id="GO:0016042">
    <property type="term" value="P:lipid catabolic process"/>
    <property type="evidence" value="ECO:0007669"/>
    <property type="project" value="InterPro"/>
</dbReference>
<proteinExistence type="predicted"/>
<keyword evidence="3" id="KW-1185">Reference proteome</keyword>
<reference evidence="2" key="1">
    <citation type="journal article" date="2020" name="Fungal Divers.">
        <title>Resolving the Mortierellaceae phylogeny through synthesis of multi-gene phylogenetics and phylogenomics.</title>
        <authorList>
            <person name="Vandepol N."/>
            <person name="Liber J."/>
            <person name="Desiro A."/>
            <person name="Na H."/>
            <person name="Kennedy M."/>
            <person name="Barry K."/>
            <person name="Grigoriev I.V."/>
            <person name="Miller A.N."/>
            <person name="O'Donnell K."/>
            <person name="Stajich J.E."/>
            <person name="Bonito G."/>
        </authorList>
    </citation>
    <scope>NUCLEOTIDE SEQUENCE</scope>
    <source>
        <strain evidence="2">CK1249</strain>
    </source>
</reference>
<dbReference type="SUPFAM" id="SSF53474">
    <property type="entry name" value="alpha/beta-Hydrolases"/>
    <property type="match status" value="1"/>
</dbReference>
<feature type="signal peptide" evidence="1">
    <location>
        <begin position="1"/>
        <end position="20"/>
    </location>
</feature>
<dbReference type="Pfam" id="PF01674">
    <property type="entry name" value="Lipase_2"/>
    <property type="match status" value="1"/>
</dbReference>
<organism evidence="2 3">
    <name type="scientific">Mortierella alpina</name>
    <name type="common">Oleaginous fungus</name>
    <name type="synonym">Mortierella renispora</name>
    <dbReference type="NCBI Taxonomy" id="64518"/>
    <lineage>
        <taxon>Eukaryota</taxon>
        <taxon>Fungi</taxon>
        <taxon>Fungi incertae sedis</taxon>
        <taxon>Mucoromycota</taxon>
        <taxon>Mortierellomycotina</taxon>
        <taxon>Mortierellomycetes</taxon>
        <taxon>Mortierellales</taxon>
        <taxon>Mortierellaceae</taxon>
        <taxon>Mortierella</taxon>
    </lineage>
</organism>
<sequence>MHFLKTLTVAAIALATLVHGSPVPPELAVDHPEHASPLTKRSTAGFNDWKCKSSSAHPRALVLVHGMSGNAIDNWLYMAPRFAAKGYCVFALSYGQLNRVPIVYGLDKIENSAQQLSDFIDKVLAATNTTQVDILGHSEGSFMPRYYLKRLGGASKVHKFAGIGAVNQGSTLRGLTMLLQPLGLYDPVLKIIDPLCHACLQLLKDSAFLKELNAGGDTVPGVEYLTLVTKYDEVVTPYTSGFLLDKNPKVQNHVLQDWCALDLSEHLLIAFDPIVFNGLHAFFTPSSPLLQTSVSPVLTPSNDERQSGLSIVRWCSPSKKKQHDIHMDSTPGTSKHSCE</sequence>
<feature type="chain" id="PRO_5040466754" description="Lipase" evidence="1">
    <location>
        <begin position="21"/>
        <end position="339"/>
    </location>
</feature>
<dbReference type="OrthoDB" id="9974421at2759"/>
<evidence type="ECO:0000313" key="2">
    <source>
        <dbReference type="EMBL" id="KAF9965525.1"/>
    </source>
</evidence>
<dbReference type="AlphaFoldDB" id="A0A9P6JAD2"/>
<dbReference type="InterPro" id="IPR029058">
    <property type="entry name" value="AB_hydrolase_fold"/>
</dbReference>
<dbReference type="PANTHER" id="PTHR32015">
    <property type="entry name" value="FASTING INDUCED LIPASE"/>
    <property type="match status" value="1"/>
</dbReference>
<dbReference type="PANTHER" id="PTHR32015:SF1">
    <property type="entry name" value="LIPASE"/>
    <property type="match status" value="1"/>
</dbReference>
<gene>
    <name evidence="2" type="ORF">BGZ70_004661</name>
</gene>
<evidence type="ECO:0008006" key="4">
    <source>
        <dbReference type="Google" id="ProtNLM"/>
    </source>
</evidence>
<accession>A0A9P6JAD2</accession>
<dbReference type="Gene3D" id="3.40.50.1820">
    <property type="entry name" value="alpha/beta hydrolase"/>
    <property type="match status" value="1"/>
</dbReference>
<name>A0A9P6JAD2_MORAP</name>
<comment type="caution">
    <text evidence="2">The sequence shown here is derived from an EMBL/GenBank/DDBJ whole genome shotgun (WGS) entry which is preliminary data.</text>
</comment>
<dbReference type="Proteomes" id="UP000738359">
    <property type="component" value="Unassembled WGS sequence"/>
</dbReference>
<evidence type="ECO:0000313" key="3">
    <source>
        <dbReference type="Proteomes" id="UP000738359"/>
    </source>
</evidence>
<protein>
    <recommendedName>
        <fullName evidence="4">Lipase</fullName>
    </recommendedName>
</protein>
<keyword evidence="1" id="KW-0732">Signal</keyword>
<dbReference type="EMBL" id="JAAAHY010000246">
    <property type="protein sequence ID" value="KAF9965525.1"/>
    <property type="molecule type" value="Genomic_DNA"/>
</dbReference>
<evidence type="ECO:0000256" key="1">
    <source>
        <dbReference type="SAM" id="SignalP"/>
    </source>
</evidence>
<dbReference type="InterPro" id="IPR002918">
    <property type="entry name" value="Lipase_EstA/Esterase_EstB"/>
</dbReference>